<organism evidence="3 4">
    <name type="scientific">Clonostachys byssicola</name>
    <dbReference type="NCBI Taxonomy" id="160290"/>
    <lineage>
        <taxon>Eukaryota</taxon>
        <taxon>Fungi</taxon>
        <taxon>Dikarya</taxon>
        <taxon>Ascomycota</taxon>
        <taxon>Pezizomycotina</taxon>
        <taxon>Sordariomycetes</taxon>
        <taxon>Hypocreomycetidae</taxon>
        <taxon>Hypocreales</taxon>
        <taxon>Bionectriaceae</taxon>
        <taxon>Clonostachys</taxon>
    </lineage>
</organism>
<gene>
    <name evidence="3" type="ORF">CBYS24578_00015016</name>
</gene>
<dbReference type="Proteomes" id="UP000754883">
    <property type="component" value="Unassembled WGS sequence"/>
</dbReference>
<reference evidence="4" key="1">
    <citation type="submission" date="2019-06" db="EMBL/GenBank/DDBJ databases">
        <authorList>
            <person name="Broberg M."/>
        </authorList>
    </citation>
    <scope>NUCLEOTIDE SEQUENCE [LARGE SCALE GENOMIC DNA]</scope>
</reference>
<feature type="signal peptide" evidence="2">
    <location>
        <begin position="1"/>
        <end position="25"/>
    </location>
</feature>
<reference evidence="3 4" key="2">
    <citation type="submission" date="2021-10" db="EMBL/GenBank/DDBJ databases">
        <authorList>
            <person name="Piombo E."/>
        </authorList>
    </citation>
    <scope>NUCLEOTIDE SEQUENCE [LARGE SCALE GENOMIC DNA]</scope>
</reference>
<dbReference type="AlphaFoldDB" id="A0A9N9UD60"/>
<protein>
    <submittedName>
        <fullName evidence="3">Uncharacterized protein</fullName>
    </submittedName>
</protein>
<dbReference type="EMBL" id="CABFNO020001436">
    <property type="protein sequence ID" value="CAG9987788.1"/>
    <property type="molecule type" value="Genomic_DNA"/>
</dbReference>
<evidence type="ECO:0000256" key="1">
    <source>
        <dbReference type="SAM" id="MobiDB-lite"/>
    </source>
</evidence>
<accession>A0A9N9UD60</accession>
<dbReference type="OrthoDB" id="5151955at2759"/>
<comment type="caution">
    <text evidence="3">The sequence shown here is derived from an EMBL/GenBank/DDBJ whole genome shotgun (WGS) entry which is preliminary data.</text>
</comment>
<feature type="compositionally biased region" description="Basic and acidic residues" evidence="1">
    <location>
        <begin position="486"/>
        <end position="497"/>
    </location>
</feature>
<name>A0A9N9UD60_9HYPO</name>
<evidence type="ECO:0000256" key="2">
    <source>
        <dbReference type="SAM" id="SignalP"/>
    </source>
</evidence>
<feature type="region of interest" description="Disordered" evidence="1">
    <location>
        <begin position="486"/>
        <end position="508"/>
    </location>
</feature>
<evidence type="ECO:0000313" key="4">
    <source>
        <dbReference type="Proteomes" id="UP000754883"/>
    </source>
</evidence>
<feature type="region of interest" description="Disordered" evidence="1">
    <location>
        <begin position="533"/>
        <end position="598"/>
    </location>
</feature>
<sequence length="621" mass="70839">MTKTGGANILEAEFLFLTIMDALSADAVYEDTFEKNQLDLMKIRFMRCCRLLGLSRLEAPYVQVPLSDADSVKASQRVSELKTALDQSGTFVPANNREAHVDSDPDSLRGWLVNFQRSYRWKFNVEHTYPVLKWVPKDDDHIQTMRSSFNDCIIVLEKLVGHDIISLARQDAIEFVKAPSQASLMEAVKTTDLMLFSFLQEEQMKPQQKKEVDSHEGQHDPEQRQELLKREAGKLRSKLAGIRSEQSKRNHAYSLAQTELRINLGTNNRDYNHFVAGLKRDQAATDRNYRQGQARLQRQQITSDGALTEQEERLRTELARRDQEHVLQMTALQTAFEQQEADLQSKLAQQKSELQKEPGQRKPYLRMLDADRLYTEKIMELRAQYLQETQGLREQQVMMTQEYFREMLELQNQHAEREDAQLKRQFILRQQEHSRRLAAWQKKHALRQYELEQVAVKRDLDRSQWHTAKQLELEKLESQLQRIREQMTPETRREMENRASGSQDPNSIPIYISIADMKAKKAAKAAAAAEASRAGAAGAPNTSSTTSSLTNPQSPPNAPRGPRGHVAPVGPRGPSTPTPHPQADNIAAADDSTTLVGNDQSRLVIRNLVIDDSKIISKPNA</sequence>
<feature type="chain" id="PRO_5040443032" evidence="2">
    <location>
        <begin position="26"/>
        <end position="621"/>
    </location>
</feature>
<proteinExistence type="predicted"/>
<keyword evidence="4" id="KW-1185">Reference proteome</keyword>
<evidence type="ECO:0000313" key="3">
    <source>
        <dbReference type="EMBL" id="CAG9987788.1"/>
    </source>
</evidence>
<feature type="compositionally biased region" description="Low complexity" evidence="1">
    <location>
        <begin position="533"/>
        <end position="552"/>
    </location>
</feature>
<keyword evidence="2" id="KW-0732">Signal</keyword>